<evidence type="ECO:0000313" key="4">
    <source>
        <dbReference type="EMBL" id="KAI5409915.1"/>
    </source>
</evidence>
<keyword evidence="1" id="KW-0479">Metal-binding</keyword>
<organism evidence="4 5">
    <name type="scientific">Pisum sativum</name>
    <name type="common">Garden pea</name>
    <name type="synonym">Lathyrus oleraceus</name>
    <dbReference type="NCBI Taxonomy" id="3888"/>
    <lineage>
        <taxon>Eukaryota</taxon>
        <taxon>Viridiplantae</taxon>
        <taxon>Streptophyta</taxon>
        <taxon>Embryophyta</taxon>
        <taxon>Tracheophyta</taxon>
        <taxon>Spermatophyta</taxon>
        <taxon>Magnoliopsida</taxon>
        <taxon>eudicotyledons</taxon>
        <taxon>Gunneridae</taxon>
        <taxon>Pentapetalae</taxon>
        <taxon>rosids</taxon>
        <taxon>fabids</taxon>
        <taxon>Fabales</taxon>
        <taxon>Fabaceae</taxon>
        <taxon>Papilionoideae</taxon>
        <taxon>50 kb inversion clade</taxon>
        <taxon>NPAAA clade</taxon>
        <taxon>Hologalegina</taxon>
        <taxon>IRL clade</taxon>
        <taxon>Fabeae</taxon>
        <taxon>Lathyrus</taxon>
    </lineage>
</organism>
<dbReference type="Gene3D" id="4.10.60.10">
    <property type="entry name" value="Zinc finger, CCHC-type"/>
    <property type="match status" value="2"/>
</dbReference>
<dbReference type="GO" id="GO:0003676">
    <property type="term" value="F:nucleic acid binding"/>
    <property type="evidence" value="ECO:0007669"/>
    <property type="project" value="InterPro"/>
</dbReference>
<proteinExistence type="predicted"/>
<name>A0A9D4X086_PEA</name>
<dbReference type="GO" id="GO:0008270">
    <property type="term" value="F:zinc ion binding"/>
    <property type="evidence" value="ECO:0007669"/>
    <property type="project" value="UniProtKB-KW"/>
</dbReference>
<evidence type="ECO:0000259" key="3">
    <source>
        <dbReference type="PROSITE" id="PS50158"/>
    </source>
</evidence>
<dbReference type="EMBL" id="JAMSHJ010000005">
    <property type="protein sequence ID" value="KAI5409915.1"/>
    <property type="molecule type" value="Genomic_DNA"/>
</dbReference>
<feature type="domain" description="CCHC-type" evidence="3">
    <location>
        <begin position="444"/>
        <end position="459"/>
    </location>
</feature>
<gene>
    <name evidence="4" type="ORF">KIW84_055390</name>
</gene>
<keyword evidence="1" id="KW-0863">Zinc-finger</keyword>
<reference evidence="4 5" key="1">
    <citation type="journal article" date="2022" name="Nat. Genet.">
        <title>Improved pea reference genome and pan-genome highlight genomic features and evolutionary characteristics.</title>
        <authorList>
            <person name="Yang T."/>
            <person name="Liu R."/>
            <person name="Luo Y."/>
            <person name="Hu S."/>
            <person name="Wang D."/>
            <person name="Wang C."/>
            <person name="Pandey M.K."/>
            <person name="Ge S."/>
            <person name="Xu Q."/>
            <person name="Li N."/>
            <person name="Li G."/>
            <person name="Huang Y."/>
            <person name="Saxena R.K."/>
            <person name="Ji Y."/>
            <person name="Li M."/>
            <person name="Yan X."/>
            <person name="He Y."/>
            <person name="Liu Y."/>
            <person name="Wang X."/>
            <person name="Xiang C."/>
            <person name="Varshney R.K."/>
            <person name="Ding H."/>
            <person name="Gao S."/>
            <person name="Zong X."/>
        </authorList>
    </citation>
    <scope>NUCLEOTIDE SEQUENCE [LARGE SCALE GENOMIC DNA]</scope>
    <source>
        <strain evidence="4 5">cv. Zhongwan 6</strain>
    </source>
</reference>
<dbReference type="SUPFAM" id="SSF57756">
    <property type="entry name" value="Retrovirus zinc finger-like domains"/>
    <property type="match status" value="1"/>
</dbReference>
<dbReference type="PROSITE" id="PS50158">
    <property type="entry name" value="ZF_CCHC"/>
    <property type="match status" value="3"/>
</dbReference>
<dbReference type="SMART" id="SM00343">
    <property type="entry name" value="ZnF_C2HC"/>
    <property type="match status" value="3"/>
</dbReference>
<sequence length="490" mass="54562">MKSLFGFYKILKVVSNDVPELTENATNAQRVVNKEAKKKDWKAVCCIQSTIDSDNFDKISRVELKEMGEDEKIAGYVSKVQNLVHLMKGFGETLTNKMIVEKVELDKSRSRESHCRSGNSGFWSYAYGTRQYAYEMAGTRMDEALRVWVISVHSMALGVVANSHGEELVIIEMAGRGRDDAAIAEALGMLAGVLGGNPNVAGMGAARQLSEFQKNNPPMFKGAYDPDGAQKWLKEIERIFRVTECADNQKVRFGTHMLSEEADDWWVATRTELESAGNAEITWAGNRSVTEYAAKFTELSKYYTPYNEATGEFSKCVKFENGLRPEIKQAIGYQRIRVFSDLVDCCRIFEQDSKARAESYQQRVDRKGKNQNDRGKPYAAGKGFQRQSGMKRPSGGDSSAPAKCYRCGQAGHRFHECTSAEKKCFKCGKGGHLAAECRLKTMTCFNCGEVGHISPQCPKPKKENQSGGKVFALSGSETSADDRLIRGTLW</sequence>
<accession>A0A9D4X086</accession>
<keyword evidence="5" id="KW-1185">Reference proteome</keyword>
<feature type="compositionally biased region" description="Basic and acidic residues" evidence="2">
    <location>
        <begin position="359"/>
        <end position="376"/>
    </location>
</feature>
<protein>
    <recommendedName>
        <fullName evidence="3">CCHC-type domain-containing protein</fullName>
    </recommendedName>
</protein>
<feature type="region of interest" description="Disordered" evidence="2">
    <location>
        <begin position="359"/>
        <end position="400"/>
    </location>
</feature>
<evidence type="ECO:0000256" key="1">
    <source>
        <dbReference type="PROSITE-ProRule" id="PRU00047"/>
    </source>
</evidence>
<evidence type="ECO:0000313" key="5">
    <source>
        <dbReference type="Proteomes" id="UP001058974"/>
    </source>
</evidence>
<comment type="caution">
    <text evidence="4">The sequence shown here is derived from an EMBL/GenBank/DDBJ whole genome shotgun (WGS) entry which is preliminary data.</text>
</comment>
<feature type="domain" description="CCHC-type" evidence="3">
    <location>
        <begin position="403"/>
        <end position="419"/>
    </location>
</feature>
<dbReference type="Proteomes" id="UP001058974">
    <property type="component" value="Chromosome 5"/>
</dbReference>
<dbReference type="InterPro" id="IPR051714">
    <property type="entry name" value="Znf_CCHC_NABP"/>
</dbReference>
<dbReference type="Gramene" id="Psat05G0539000-T1">
    <property type="protein sequence ID" value="KAI5409915.1"/>
    <property type="gene ID" value="KIW84_055390"/>
</dbReference>
<evidence type="ECO:0000256" key="2">
    <source>
        <dbReference type="SAM" id="MobiDB-lite"/>
    </source>
</evidence>
<feature type="domain" description="CCHC-type" evidence="3">
    <location>
        <begin position="423"/>
        <end position="438"/>
    </location>
</feature>
<dbReference type="InterPro" id="IPR036875">
    <property type="entry name" value="Znf_CCHC_sf"/>
</dbReference>
<dbReference type="AlphaFoldDB" id="A0A9D4X086"/>
<dbReference type="PANTHER" id="PTHR23002">
    <property type="entry name" value="ZINC FINGER CCHC DOMAIN CONTAINING PROTEIN"/>
    <property type="match status" value="1"/>
</dbReference>
<keyword evidence="1" id="KW-0862">Zinc</keyword>
<dbReference type="Pfam" id="PF00098">
    <property type="entry name" value="zf-CCHC"/>
    <property type="match status" value="3"/>
</dbReference>
<dbReference type="InterPro" id="IPR001878">
    <property type="entry name" value="Znf_CCHC"/>
</dbReference>